<dbReference type="InterPro" id="IPR051815">
    <property type="entry name" value="Molybdate_resp_trans_reg"/>
</dbReference>
<dbReference type="Gene3D" id="1.10.10.10">
    <property type="entry name" value="Winged helix-like DNA-binding domain superfamily/Winged helix DNA-binding domain"/>
    <property type="match status" value="1"/>
</dbReference>
<organism evidence="2 3">
    <name type="scientific">Alkanindiges illinoisensis</name>
    <dbReference type="NCBI Taxonomy" id="197183"/>
    <lineage>
        <taxon>Bacteria</taxon>
        <taxon>Pseudomonadati</taxon>
        <taxon>Pseudomonadota</taxon>
        <taxon>Gammaproteobacteria</taxon>
        <taxon>Moraxellales</taxon>
        <taxon>Moraxellaceae</taxon>
        <taxon>Alkanindiges</taxon>
    </lineage>
</organism>
<dbReference type="OrthoDB" id="9800709at2"/>
<dbReference type="EMBL" id="SNTY01000005">
    <property type="protein sequence ID" value="TEU30762.1"/>
    <property type="molecule type" value="Genomic_DNA"/>
</dbReference>
<gene>
    <name evidence="2" type="ORF">E2B99_00635</name>
</gene>
<accession>A0A4Y7XFX8</accession>
<comment type="caution">
    <text evidence="2">The sequence shown here is derived from an EMBL/GenBank/DDBJ whole genome shotgun (WGS) entry which is preliminary data.</text>
</comment>
<name>A0A4Y7XFX8_9GAMM</name>
<dbReference type="InterPro" id="IPR036388">
    <property type="entry name" value="WH-like_DNA-bd_sf"/>
</dbReference>
<dbReference type="Pfam" id="PF00126">
    <property type="entry name" value="HTH_1"/>
    <property type="match status" value="1"/>
</dbReference>
<dbReference type="InterPro" id="IPR000847">
    <property type="entry name" value="LysR_HTH_N"/>
</dbReference>
<protein>
    <submittedName>
        <fullName evidence="2">LysR family transcriptional regulator</fullName>
    </submittedName>
</protein>
<reference evidence="2 3" key="1">
    <citation type="submission" date="2019-03" db="EMBL/GenBank/DDBJ databases">
        <title>Alkanindiges illinoisensis: a potential pathogenic isolated from ascites of a gastric cancer patient with abdominal metastasis.</title>
        <authorList>
            <person name="Hu X."/>
            <person name="Yang B."/>
            <person name="Yan X."/>
            <person name="Lin L."/>
            <person name="Zhao H."/>
            <person name="Zhou F."/>
            <person name="Su B."/>
            <person name="Chen J."/>
            <person name="Rui Y."/>
            <person name="Wang Q."/>
            <person name="Zheng L."/>
        </authorList>
    </citation>
    <scope>NUCLEOTIDE SEQUENCE [LARGE SCALE GENOMIC DNA]</scope>
    <source>
        <strain evidence="2 3">NFYY 23406</strain>
    </source>
</reference>
<dbReference type="GO" id="GO:0003700">
    <property type="term" value="F:DNA-binding transcription factor activity"/>
    <property type="evidence" value="ECO:0007669"/>
    <property type="project" value="InterPro"/>
</dbReference>
<dbReference type="PANTHER" id="PTHR30432:SF1">
    <property type="entry name" value="DNA-BINDING TRANSCRIPTIONAL DUAL REGULATOR MODE"/>
    <property type="match status" value="1"/>
</dbReference>
<dbReference type="STRING" id="1120977.GCA_000619845_01006"/>
<keyword evidence="3" id="KW-1185">Reference proteome</keyword>
<dbReference type="Proteomes" id="UP000297834">
    <property type="component" value="Unassembled WGS sequence"/>
</dbReference>
<evidence type="ECO:0000313" key="3">
    <source>
        <dbReference type="Proteomes" id="UP000297834"/>
    </source>
</evidence>
<dbReference type="PANTHER" id="PTHR30432">
    <property type="entry name" value="TRANSCRIPTIONAL REGULATOR MODE"/>
    <property type="match status" value="1"/>
</dbReference>
<evidence type="ECO:0000259" key="1">
    <source>
        <dbReference type="Pfam" id="PF00126"/>
    </source>
</evidence>
<dbReference type="SUPFAM" id="SSF46785">
    <property type="entry name" value="Winged helix' DNA-binding domain"/>
    <property type="match status" value="1"/>
</dbReference>
<dbReference type="AlphaFoldDB" id="A0A4Y7XFX8"/>
<sequence length="116" mass="12722">MHLAEIAVRLRLLHHDKIAFGPGKADLLEAIAQTGSISQAAKQMGMSYRRAWQLVDTMNGCFAAPLVETQTGGNQGGGAVLTQNGLQVLALFRKMEQELLEQSTSYQQQWKALLKP</sequence>
<proteinExistence type="predicted"/>
<evidence type="ECO:0000313" key="2">
    <source>
        <dbReference type="EMBL" id="TEU30762.1"/>
    </source>
</evidence>
<dbReference type="InterPro" id="IPR036390">
    <property type="entry name" value="WH_DNA-bd_sf"/>
</dbReference>
<dbReference type="RefSeq" id="WP_134243131.1">
    <property type="nucleotide sequence ID" value="NZ_SNTY01000005.1"/>
</dbReference>
<feature type="domain" description="HTH lysR-type" evidence="1">
    <location>
        <begin position="27"/>
        <end position="85"/>
    </location>
</feature>